<organism evidence="1 2">
    <name type="scientific">Extremus antarcticus</name>
    <dbReference type="NCBI Taxonomy" id="702011"/>
    <lineage>
        <taxon>Eukaryota</taxon>
        <taxon>Fungi</taxon>
        <taxon>Dikarya</taxon>
        <taxon>Ascomycota</taxon>
        <taxon>Pezizomycotina</taxon>
        <taxon>Dothideomycetes</taxon>
        <taxon>Dothideomycetidae</taxon>
        <taxon>Mycosphaerellales</taxon>
        <taxon>Extremaceae</taxon>
        <taxon>Extremus</taxon>
    </lineage>
</organism>
<reference evidence="1" key="1">
    <citation type="submission" date="2023-04" db="EMBL/GenBank/DDBJ databases">
        <title>Black Yeasts Isolated from many extreme environments.</title>
        <authorList>
            <person name="Coleine C."/>
            <person name="Stajich J.E."/>
            <person name="Selbmann L."/>
        </authorList>
    </citation>
    <scope>NUCLEOTIDE SEQUENCE</scope>
    <source>
        <strain evidence="1">CCFEE 5312</strain>
    </source>
</reference>
<dbReference type="AlphaFoldDB" id="A0AAJ0DDT9"/>
<evidence type="ECO:0000313" key="2">
    <source>
        <dbReference type="Proteomes" id="UP001271007"/>
    </source>
</evidence>
<keyword evidence="2" id="KW-1185">Reference proteome</keyword>
<protein>
    <submittedName>
        <fullName evidence="1">Uncharacterized protein</fullName>
    </submittedName>
</protein>
<gene>
    <name evidence="1" type="ORF">LTR09_010385</name>
</gene>
<accession>A0AAJ0DDT9</accession>
<name>A0AAJ0DDT9_9PEZI</name>
<comment type="caution">
    <text evidence="1">The sequence shown here is derived from an EMBL/GenBank/DDBJ whole genome shotgun (WGS) entry which is preliminary data.</text>
</comment>
<dbReference type="Proteomes" id="UP001271007">
    <property type="component" value="Unassembled WGS sequence"/>
</dbReference>
<sequence length="317" mass="35410">MEVSHLLEWYKKITDLKRTYCSGRRYVLGPRRFYTDGSEWVRPVQMAVRPASHGVEWSKRYDDLALLVMKQGLIHTSRDAVVAMLERIDTRPLGGMPETFTEMAWSKRFWARDIIRMHSEFSKRIRIPKYASEEFEAWVGYSSSKTERIREVWRTTGELSGLPWAALLERQVCSGIEECFVASLSWDVTVAGAAAPPWLTHHQVVGVLHHANEGQAAIKAPHKTAAATPERLNPKLEAILSPVDVGLEAVPAAVPLVGSLPDIVEGEVPPTPTLLQTLLIAFIAASRLLSQLLEVRYDFTTVALLPLQIAFKSDGSG</sequence>
<proteinExistence type="predicted"/>
<evidence type="ECO:0000313" key="1">
    <source>
        <dbReference type="EMBL" id="KAK3048224.1"/>
    </source>
</evidence>
<dbReference type="EMBL" id="JAWDJX010000051">
    <property type="protein sequence ID" value="KAK3048224.1"/>
    <property type="molecule type" value="Genomic_DNA"/>
</dbReference>